<evidence type="ECO:0000313" key="9">
    <source>
        <dbReference type="Proteomes" id="UP000799539"/>
    </source>
</evidence>
<feature type="transmembrane region" description="Helical" evidence="6">
    <location>
        <begin position="406"/>
        <end position="428"/>
    </location>
</feature>
<comment type="subcellular location">
    <subcellularLocation>
        <location evidence="1">Membrane</location>
        <topology evidence="1">Multi-pass membrane protein</topology>
    </subcellularLocation>
</comment>
<dbReference type="PANTHER" id="PTHR23506:SF23">
    <property type="entry name" value="GH10249P"/>
    <property type="match status" value="1"/>
</dbReference>
<dbReference type="InterPro" id="IPR020846">
    <property type="entry name" value="MFS_dom"/>
</dbReference>
<keyword evidence="5 6" id="KW-0472">Membrane</keyword>
<gene>
    <name evidence="8" type="ORF">CERZMDRAFT_114818</name>
</gene>
<evidence type="ECO:0000259" key="7">
    <source>
        <dbReference type="PROSITE" id="PS50850"/>
    </source>
</evidence>
<evidence type="ECO:0000256" key="5">
    <source>
        <dbReference type="ARBA" id="ARBA00023136"/>
    </source>
</evidence>
<feature type="transmembrane region" description="Helical" evidence="6">
    <location>
        <begin position="237"/>
        <end position="256"/>
    </location>
</feature>
<dbReference type="Proteomes" id="UP000799539">
    <property type="component" value="Unassembled WGS sequence"/>
</dbReference>
<feature type="transmembrane region" description="Helical" evidence="6">
    <location>
        <begin position="60"/>
        <end position="82"/>
    </location>
</feature>
<evidence type="ECO:0000256" key="2">
    <source>
        <dbReference type="ARBA" id="ARBA00022448"/>
    </source>
</evidence>
<feature type="transmembrane region" description="Helical" evidence="6">
    <location>
        <begin position="276"/>
        <end position="296"/>
    </location>
</feature>
<keyword evidence="3 6" id="KW-0812">Transmembrane</keyword>
<dbReference type="InterPro" id="IPR050930">
    <property type="entry name" value="MFS_Vesicular_Transporter"/>
</dbReference>
<dbReference type="AlphaFoldDB" id="A0A6A6F2Y8"/>
<dbReference type="SUPFAM" id="SSF103473">
    <property type="entry name" value="MFS general substrate transporter"/>
    <property type="match status" value="1"/>
</dbReference>
<dbReference type="PRINTS" id="PR01036">
    <property type="entry name" value="TCRTETB"/>
</dbReference>
<feature type="transmembrane region" description="Helical" evidence="6">
    <location>
        <begin position="152"/>
        <end position="175"/>
    </location>
</feature>
<feature type="transmembrane region" description="Helical" evidence="6">
    <location>
        <begin position="334"/>
        <end position="360"/>
    </location>
</feature>
<dbReference type="GO" id="GO:0022857">
    <property type="term" value="F:transmembrane transporter activity"/>
    <property type="evidence" value="ECO:0007669"/>
    <property type="project" value="InterPro"/>
</dbReference>
<dbReference type="InterPro" id="IPR036259">
    <property type="entry name" value="MFS_trans_sf"/>
</dbReference>
<reference evidence="8" key="1">
    <citation type="journal article" date="2020" name="Stud. Mycol.">
        <title>101 Dothideomycetes genomes: a test case for predicting lifestyles and emergence of pathogens.</title>
        <authorList>
            <person name="Haridas S."/>
            <person name="Albert R."/>
            <person name="Binder M."/>
            <person name="Bloem J."/>
            <person name="Labutti K."/>
            <person name="Salamov A."/>
            <person name="Andreopoulos B."/>
            <person name="Baker S."/>
            <person name="Barry K."/>
            <person name="Bills G."/>
            <person name="Bluhm B."/>
            <person name="Cannon C."/>
            <person name="Castanera R."/>
            <person name="Culley D."/>
            <person name="Daum C."/>
            <person name="Ezra D."/>
            <person name="Gonzalez J."/>
            <person name="Henrissat B."/>
            <person name="Kuo A."/>
            <person name="Liang C."/>
            <person name="Lipzen A."/>
            <person name="Lutzoni F."/>
            <person name="Magnuson J."/>
            <person name="Mondo S."/>
            <person name="Nolan M."/>
            <person name="Ohm R."/>
            <person name="Pangilinan J."/>
            <person name="Park H.-J."/>
            <person name="Ramirez L."/>
            <person name="Alfaro M."/>
            <person name="Sun H."/>
            <person name="Tritt A."/>
            <person name="Yoshinaga Y."/>
            <person name="Zwiers L.-H."/>
            <person name="Turgeon B."/>
            <person name="Goodwin S."/>
            <person name="Spatafora J."/>
            <person name="Crous P."/>
            <person name="Grigoriev I."/>
        </authorList>
    </citation>
    <scope>NUCLEOTIDE SEQUENCE</scope>
    <source>
        <strain evidence="8">SCOH1-5</strain>
    </source>
</reference>
<dbReference type="InterPro" id="IPR011701">
    <property type="entry name" value="MFS"/>
</dbReference>
<dbReference type="PANTHER" id="PTHR23506">
    <property type="entry name" value="GH10249P"/>
    <property type="match status" value="1"/>
</dbReference>
<accession>A0A6A6F2Y8</accession>
<dbReference type="Gene3D" id="1.20.1250.20">
    <property type="entry name" value="MFS general substrate transporter like domains"/>
    <property type="match status" value="2"/>
</dbReference>
<keyword evidence="2" id="KW-0813">Transport</keyword>
<evidence type="ECO:0000256" key="3">
    <source>
        <dbReference type="ARBA" id="ARBA00022692"/>
    </source>
</evidence>
<organism evidence="8 9">
    <name type="scientific">Cercospora zeae-maydis SCOH1-5</name>
    <dbReference type="NCBI Taxonomy" id="717836"/>
    <lineage>
        <taxon>Eukaryota</taxon>
        <taxon>Fungi</taxon>
        <taxon>Dikarya</taxon>
        <taxon>Ascomycota</taxon>
        <taxon>Pezizomycotina</taxon>
        <taxon>Dothideomycetes</taxon>
        <taxon>Dothideomycetidae</taxon>
        <taxon>Mycosphaerellales</taxon>
        <taxon>Mycosphaerellaceae</taxon>
        <taxon>Cercospora</taxon>
    </lineage>
</organism>
<protein>
    <recommendedName>
        <fullName evidence="7">Major facilitator superfamily (MFS) profile domain-containing protein</fullName>
    </recommendedName>
</protein>
<keyword evidence="9" id="KW-1185">Reference proteome</keyword>
<evidence type="ECO:0000256" key="6">
    <source>
        <dbReference type="SAM" id="Phobius"/>
    </source>
</evidence>
<feature type="transmembrane region" description="Helical" evidence="6">
    <location>
        <begin position="381"/>
        <end position="400"/>
    </location>
</feature>
<evidence type="ECO:0000313" key="8">
    <source>
        <dbReference type="EMBL" id="KAF2208096.1"/>
    </source>
</evidence>
<proteinExistence type="predicted"/>
<evidence type="ECO:0000256" key="4">
    <source>
        <dbReference type="ARBA" id="ARBA00022989"/>
    </source>
</evidence>
<name>A0A6A6F2Y8_9PEZI</name>
<dbReference type="Pfam" id="PF07690">
    <property type="entry name" value="MFS_1"/>
    <property type="match status" value="1"/>
</dbReference>
<feature type="transmembrane region" description="Helical" evidence="6">
    <location>
        <begin position="94"/>
        <end position="113"/>
    </location>
</feature>
<dbReference type="GO" id="GO:0016020">
    <property type="term" value="C:membrane"/>
    <property type="evidence" value="ECO:0007669"/>
    <property type="project" value="UniProtKB-SubCell"/>
</dbReference>
<dbReference type="EMBL" id="ML992697">
    <property type="protein sequence ID" value="KAF2208096.1"/>
    <property type="molecule type" value="Genomic_DNA"/>
</dbReference>
<feature type="transmembrane region" description="Helical" evidence="6">
    <location>
        <begin position="181"/>
        <end position="201"/>
    </location>
</feature>
<evidence type="ECO:0000256" key="1">
    <source>
        <dbReference type="ARBA" id="ARBA00004141"/>
    </source>
</evidence>
<feature type="domain" description="Major facilitator superfamily (MFS) profile" evidence="7">
    <location>
        <begin position="22"/>
        <end position="433"/>
    </location>
</feature>
<keyword evidence="4 6" id="KW-1133">Transmembrane helix</keyword>
<dbReference type="OrthoDB" id="5086884at2759"/>
<feature type="transmembrane region" description="Helical" evidence="6">
    <location>
        <begin position="303"/>
        <end position="322"/>
    </location>
</feature>
<dbReference type="PROSITE" id="PS50850">
    <property type="entry name" value="MFS"/>
    <property type="match status" value="1"/>
</dbReference>
<feature type="transmembrane region" description="Helical" evidence="6">
    <location>
        <begin position="119"/>
        <end position="140"/>
    </location>
</feature>
<sequence>MGAIVHSARVTRLKTCSSTIFLLTSCCVATFSDVLGATVLPPILPFVLPDRANVPESEVQLWATVLPAITTSSIVLSTPFTGWLSDRCRRRKPVFISAVMVQCAGVACCFIGTHIALWIIGQIILGFGSAMVWSTTLALIVEAVPEAQLAKFLGFTSLSLTLGVFLGPVLGGVIYEHAGNYAVWSMVYGVFFVDLMLRIMLVEAKSKSEDAAADLEDRSGPQVKRTRFVAPTLLKSGRMLSALWAAFVQAAILGSFDATLTVRVKSLFGWSSQTAGLLYIAMTLPSFAGPLVGACADKFGGRSIAAAGFSLAPVVLVCLRFVDGNDVSDKVLLAALLFLLDCLLGTTISIFCAEAGHVVMELERNHPGICGSKGALAQAQGLWWAAYTLGLTIGLLWAGFVQQAAGWATMAWSLAVLCGATIVPVVLYTGGKLKVMGRDSSYGDKE</sequence>